<accession>A0ACB9B640</accession>
<evidence type="ECO:0000313" key="1">
    <source>
        <dbReference type="EMBL" id="KAI3717537.1"/>
    </source>
</evidence>
<proteinExistence type="predicted"/>
<name>A0ACB9B640_9ASTR</name>
<sequence length="100" mass="10875">MRTAGKTVSWSEKVAAFQPTGTVEVASTTARGRSRSGGMAASMLVTMEGRGVRLGLPNELGCDIRRWCSAMTGLAAHSGSRWWRFKDGAWTIRAMVKRGR</sequence>
<reference evidence="2" key="1">
    <citation type="journal article" date="2022" name="Mol. Ecol. Resour.">
        <title>The genomes of chicory, endive, great burdock and yacon provide insights into Asteraceae palaeo-polyploidization history and plant inulin production.</title>
        <authorList>
            <person name="Fan W."/>
            <person name="Wang S."/>
            <person name="Wang H."/>
            <person name="Wang A."/>
            <person name="Jiang F."/>
            <person name="Liu H."/>
            <person name="Zhao H."/>
            <person name="Xu D."/>
            <person name="Zhang Y."/>
        </authorList>
    </citation>
    <scope>NUCLEOTIDE SEQUENCE [LARGE SCALE GENOMIC DNA]</scope>
    <source>
        <strain evidence="2">cv. Yunnan</strain>
    </source>
</reference>
<comment type="caution">
    <text evidence="1">The sequence shown here is derived from an EMBL/GenBank/DDBJ whole genome shotgun (WGS) entry which is preliminary data.</text>
</comment>
<protein>
    <submittedName>
        <fullName evidence="1">Uncharacterized protein</fullName>
    </submittedName>
</protein>
<dbReference type="EMBL" id="CM042040">
    <property type="protein sequence ID" value="KAI3717537.1"/>
    <property type="molecule type" value="Genomic_DNA"/>
</dbReference>
<keyword evidence="2" id="KW-1185">Reference proteome</keyword>
<gene>
    <name evidence="1" type="ORF">L1987_69224</name>
</gene>
<organism evidence="1 2">
    <name type="scientific">Smallanthus sonchifolius</name>
    <dbReference type="NCBI Taxonomy" id="185202"/>
    <lineage>
        <taxon>Eukaryota</taxon>
        <taxon>Viridiplantae</taxon>
        <taxon>Streptophyta</taxon>
        <taxon>Embryophyta</taxon>
        <taxon>Tracheophyta</taxon>
        <taxon>Spermatophyta</taxon>
        <taxon>Magnoliopsida</taxon>
        <taxon>eudicotyledons</taxon>
        <taxon>Gunneridae</taxon>
        <taxon>Pentapetalae</taxon>
        <taxon>asterids</taxon>
        <taxon>campanulids</taxon>
        <taxon>Asterales</taxon>
        <taxon>Asteraceae</taxon>
        <taxon>Asteroideae</taxon>
        <taxon>Heliantheae alliance</taxon>
        <taxon>Millerieae</taxon>
        <taxon>Smallanthus</taxon>
    </lineage>
</organism>
<evidence type="ECO:0000313" key="2">
    <source>
        <dbReference type="Proteomes" id="UP001056120"/>
    </source>
</evidence>
<reference evidence="1 2" key="2">
    <citation type="journal article" date="2022" name="Mol. Ecol. Resour.">
        <title>The genomes of chicory, endive, great burdock and yacon provide insights into Asteraceae paleo-polyploidization history and plant inulin production.</title>
        <authorList>
            <person name="Fan W."/>
            <person name="Wang S."/>
            <person name="Wang H."/>
            <person name="Wang A."/>
            <person name="Jiang F."/>
            <person name="Liu H."/>
            <person name="Zhao H."/>
            <person name="Xu D."/>
            <person name="Zhang Y."/>
        </authorList>
    </citation>
    <scope>NUCLEOTIDE SEQUENCE [LARGE SCALE GENOMIC DNA]</scope>
    <source>
        <strain evidence="2">cv. Yunnan</strain>
        <tissue evidence="1">Leaves</tissue>
    </source>
</reference>
<dbReference type="Proteomes" id="UP001056120">
    <property type="component" value="Linkage Group LG23"/>
</dbReference>